<dbReference type="Pfam" id="PF07495">
    <property type="entry name" value="Y_Y_Y"/>
    <property type="match status" value="1"/>
</dbReference>
<feature type="transmembrane region" description="Helical" evidence="5">
    <location>
        <begin position="737"/>
        <end position="755"/>
    </location>
</feature>
<dbReference type="Gene3D" id="2.130.10.10">
    <property type="entry name" value="YVTN repeat-like/Quinoprotein amine dehydrogenase"/>
    <property type="match status" value="3"/>
</dbReference>
<dbReference type="PANTHER" id="PTHR24421:SF62">
    <property type="entry name" value="SENSORY TRANSDUCTION HISTIDINE KINASE"/>
    <property type="match status" value="1"/>
</dbReference>
<evidence type="ECO:0000256" key="4">
    <source>
        <dbReference type="SAM" id="Coils"/>
    </source>
</evidence>
<dbReference type="SUPFAM" id="SSF55874">
    <property type="entry name" value="ATPase domain of HSP90 chaperone/DNA topoisomerase II/histidine kinase"/>
    <property type="match status" value="1"/>
</dbReference>
<dbReference type="Proteomes" id="UP001595681">
    <property type="component" value="Unassembled WGS sequence"/>
</dbReference>
<dbReference type="InterPro" id="IPR003594">
    <property type="entry name" value="HATPase_dom"/>
</dbReference>
<dbReference type="InterPro" id="IPR015943">
    <property type="entry name" value="WD40/YVTN_repeat-like_dom_sf"/>
</dbReference>
<dbReference type="Gene3D" id="1.20.5.1930">
    <property type="match status" value="1"/>
</dbReference>
<feature type="domain" description="Histidine kinase" evidence="7">
    <location>
        <begin position="881"/>
        <end position="975"/>
    </location>
</feature>
<dbReference type="Pfam" id="PF02518">
    <property type="entry name" value="HATPase_c"/>
    <property type="match status" value="1"/>
</dbReference>
<keyword evidence="5" id="KW-0812">Transmembrane</keyword>
<feature type="signal peptide" evidence="6">
    <location>
        <begin position="1"/>
        <end position="22"/>
    </location>
</feature>
<dbReference type="PANTHER" id="PTHR24421">
    <property type="entry name" value="NITRATE/NITRITE SENSOR PROTEIN NARX-RELATED"/>
    <property type="match status" value="1"/>
</dbReference>
<keyword evidence="1" id="KW-0808">Transferase</keyword>
<evidence type="ECO:0000256" key="2">
    <source>
        <dbReference type="ARBA" id="ARBA00022777"/>
    </source>
</evidence>
<dbReference type="RefSeq" id="WP_380797263.1">
    <property type="nucleotide sequence ID" value="NZ_JBHRVU010000004.1"/>
</dbReference>
<keyword evidence="5" id="KW-0472">Membrane</keyword>
<feature type="chain" id="PRO_5046949118" evidence="6">
    <location>
        <begin position="23"/>
        <end position="978"/>
    </location>
</feature>
<name>A0ABV7NHK6_9SPHN</name>
<evidence type="ECO:0000256" key="1">
    <source>
        <dbReference type="ARBA" id="ARBA00022679"/>
    </source>
</evidence>
<dbReference type="PROSITE" id="PS50109">
    <property type="entry name" value="HIS_KIN"/>
    <property type="match status" value="1"/>
</dbReference>
<keyword evidence="9" id="KW-1185">Reference proteome</keyword>
<evidence type="ECO:0000256" key="5">
    <source>
        <dbReference type="SAM" id="Phobius"/>
    </source>
</evidence>
<dbReference type="InterPro" id="IPR011123">
    <property type="entry name" value="Y_Y_Y"/>
</dbReference>
<keyword evidence="5" id="KW-1133">Transmembrane helix</keyword>
<dbReference type="InterPro" id="IPR036890">
    <property type="entry name" value="HATPase_C_sf"/>
</dbReference>
<evidence type="ECO:0000313" key="8">
    <source>
        <dbReference type="EMBL" id="MFC3442953.1"/>
    </source>
</evidence>
<evidence type="ECO:0000256" key="3">
    <source>
        <dbReference type="ARBA" id="ARBA00023012"/>
    </source>
</evidence>
<keyword evidence="6" id="KW-0732">Signal</keyword>
<dbReference type="SMART" id="SM00387">
    <property type="entry name" value="HATPase_c"/>
    <property type="match status" value="1"/>
</dbReference>
<dbReference type="Gene3D" id="3.30.565.10">
    <property type="entry name" value="Histidine kinase-like ATPase, C-terminal domain"/>
    <property type="match status" value="1"/>
</dbReference>
<feature type="coiled-coil region" evidence="4">
    <location>
        <begin position="813"/>
        <end position="840"/>
    </location>
</feature>
<accession>A0ABV7NHK6</accession>
<dbReference type="CDD" id="cd16917">
    <property type="entry name" value="HATPase_UhpB-NarQ-NarX-like"/>
    <property type="match status" value="1"/>
</dbReference>
<dbReference type="InterPro" id="IPR005467">
    <property type="entry name" value="His_kinase_dom"/>
</dbReference>
<organism evidence="8 9">
    <name type="scientific">Sphingobium rhizovicinum</name>
    <dbReference type="NCBI Taxonomy" id="432308"/>
    <lineage>
        <taxon>Bacteria</taxon>
        <taxon>Pseudomonadati</taxon>
        <taxon>Pseudomonadota</taxon>
        <taxon>Alphaproteobacteria</taxon>
        <taxon>Sphingomonadales</taxon>
        <taxon>Sphingomonadaceae</taxon>
        <taxon>Sphingobium</taxon>
    </lineage>
</organism>
<comment type="caution">
    <text evidence="8">The sequence shown here is derived from an EMBL/GenBank/DDBJ whole genome shotgun (WGS) entry which is preliminary data.</text>
</comment>
<dbReference type="EMBL" id="JBHRVU010000004">
    <property type="protein sequence ID" value="MFC3442953.1"/>
    <property type="molecule type" value="Genomic_DNA"/>
</dbReference>
<evidence type="ECO:0000259" key="7">
    <source>
        <dbReference type="PROSITE" id="PS50109"/>
    </source>
</evidence>
<reference evidence="9" key="1">
    <citation type="journal article" date="2019" name="Int. J. Syst. Evol. Microbiol.">
        <title>The Global Catalogue of Microorganisms (GCM) 10K type strain sequencing project: providing services to taxonomists for standard genome sequencing and annotation.</title>
        <authorList>
            <consortium name="The Broad Institute Genomics Platform"/>
            <consortium name="The Broad Institute Genome Sequencing Center for Infectious Disease"/>
            <person name="Wu L."/>
            <person name="Ma J."/>
        </authorList>
    </citation>
    <scope>NUCLEOTIDE SEQUENCE [LARGE SCALE GENOMIC DNA]</scope>
    <source>
        <strain evidence="9">CCM 7491</strain>
    </source>
</reference>
<dbReference type="Gene3D" id="2.60.40.10">
    <property type="entry name" value="Immunoglobulins"/>
    <property type="match status" value="1"/>
</dbReference>
<dbReference type="InterPro" id="IPR013783">
    <property type="entry name" value="Ig-like_fold"/>
</dbReference>
<keyword evidence="4" id="KW-0175">Coiled coil</keyword>
<dbReference type="InterPro" id="IPR011712">
    <property type="entry name" value="Sig_transdc_His_kin_sub3_dim/P"/>
</dbReference>
<gene>
    <name evidence="8" type="ORF">ACFOKF_17405</name>
</gene>
<keyword evidence="3" id="KW-0902">Two-component regulatory system</keyword>
<dbReference type="SUPFAM" id="SSF63829">
    <property type="entry name" value="Calcium-dependent phosphotriesterase"/>
    <property type="match status" value="2"/>
</dbReference>
<dbReference type="InterPro" id="IPR050482">
    <property type="entry name" value="Sensor_HK_TwoCompSys"/>
</dbReference>
<evidence type="ECO:0000313" key="9">
    <source>
        <dbReference type="Proteomes" id="UP001595681"/>
    </source>
</evidence>
<protein>
    <submittedName>
        <fullName evidence="8">Triple tyrosine motif-containing protein</fullName>
    </submittedName>
</protein>
<sequence>MKHRAILLALMAALLPAPGLHAGPTLALDQMRHTRWTLKDGAPGNVRALAQGRDGFLWLGASTGLYRFDGVRFDRILPDRDDPRRSLQVTALLTARNGDIWVGYDFGGIAVYRGGHLRDANPWPAQGGVSAIVQARDGSIWVAAESRGKMLLSRFQNGRWTRYGAAQGLVDGMMGPMLAASDGSLYVALPPALLRLKPGAARFDRLPDRVAPFAALAQDGRGQVWIADNKGVRATGQGEAKTALAPVNTPYVTRHLTIDRDHAFWITGQNTGLARLRPQGGGPETAGTGDRQPAPLSLSALEDREANIWIGTETGLDRYAATRLVHANGTESLVTGFVAPPGGTSLFIAGLAGVYRTSPNAAAPRLIFPKSDIGVLCGDARQLLAISLDGAFLLDLDASGDVHRTTPVKGPLSVSCARDAKGQFWTGMDRLYRLEGDRLVPASGAAGQAGGTITLLRSDGAGGLIAARSRHGLLRIRSDGVETPLFPGPPPAIGAVVTMARDGDRLLLGGQKGLALVRSGRMALLTERAYPYLAGLTGIHRTADGWTWLSGATGIVRIRSDALDRAFAHPGRAIAYQRIGHDADYRARSNLFDANDLAQDATGRLWFATDQGLVRADPDRLARNAMPPPVVIRALRVDGREYPIEGGRIALPALSKRVQIDYTALSLTDARENRFRYRLKGAQGDWFDAGTDRQALYTNLSPGDYQFRVVAANNDGVWNEEGATLSFTIAPAFYQTGWFLLLCCAAVGGVGWLLYRRRLHVLTDRARGRVQAQLAERERIARELHDTLLQGFQGLMLRFQAVVEQLPRGTGARKELEGALDRAEDVLIESRERVHSLRQELQPVLLADRLRTLLADMLGDRLSWRIDLDGAPRPICAPVADEMARIVREALSNALRHAAAGTIILRLGHAPDRVVMSVIDDGVGLPAAVAETGMRDGHYGLVGMRERARRLNGSLDILSAPQGGTEIRVSVPARIAYP</sequence>
<keyword evidence="2" id="KW-0418">Kinase</keyword>
<proteinExistence type="predicted"/>
<dbReference type="Pfam" id="PF07730">
    <property type="entry name" value="HisKA_3"/>
    <property type="match status" value="1"/>
</dbReference>
<evidence type="ECO:0000256" key="6">
    <source>
        <dbReference type="SAM" id="SignalP"/>
    </source>
</evidence>